<comment type="caution">
    <text evidence="7">The sequence shown here is derived from an EMBL/GenBank/DDBJ whole genome shotgun (WGS) entry which is preliminary data.</text>
</comment>
<feature type="compositionally biased region" description="Basic and acidic residues" evidence="5">
    <location>
        <begin position="36"/>
        <end position="46"/>
    </location>
</feature>
<evidence type="ECO:0000256" key="6">
    <source>
        <dbReference type="SAM" id="Phobius"/>
    </source>
</evidence>
<evidence type="ECO:0000256" key="3">
    <source>
        <dbReference type="ARBA" id="ARBA00022989"/>
    </source>
</evidence>
<accession>A0A8K0UZV4</accession>
<evidence type="ECO:0000256" key="2">
    <source>
        <dbReference type="ARBA" id="ARBA00022692"/>
    </source>
</evidence>
<evidence type="ECO:0000256" key="1">
    <source>
        <dbReference type="ARBA" id="ARBA00004141"/>
    </source>
</evidence>
<gene>
    <name evidence="7" type="ORF">BXZ70DRAFT_915842</name>
</gene>
<feature type="transmembrane region" description="Helical" evidence="6">
    <location>
        <begin position="431"/>
        <end position="451"/>
    </location>
</feature>
<sequence length="577" mass="61785">MYSPSRSSPGDAAYDTVKSPRSPGHSGYVSPPYSRSSHESDEDSLRALELSEGPLLAESTSPRWRAYSDSGFDFQRDLLPLSASLSEPENVREPRDKHISLVNGIALCIGLQIGSGIFSSPGVVVANVQSVGASLTVWATSGLLAWTGASSFAELGSSIPVNGGAQAYLQYSYGPLVSYLFAWTAISGLKPGGNAVIALIFAEYLNRLFWHSTSADFSPDDIPQWSIKITAIIAVLIVSIMCVATPTLGTRAAVVFTTVKIVALLAITVLGLVQLIRGHSALSFSTSLFTGSSTSPSSYALALYSGLWAFDGWDQANYVGGEMKNPEKNIPRAIHASMAVVSVLFLLANVAYLVVLPMETVGLSNTVALDFGRALFGPVGGVVFAAMVAFSCFGALNGSFFTSARLIYVAGKEGYLPKLFGRHNKTLKTPLNAMCLQAALTIMFISIGGGFRSLINFAVVASWAFYFLTVLGLVILRIKEPLLERPYKTWITTPLIFCAVCIFLLLMPIIAAPLEAMAVLGFVLVGIPVYYMTQRGEGDIIAFLTSCFARLRGRPSPGTGWQAVATEGDEQVEMHQR</sequence>
<dbReference type="AlphaFoldDB" id="A0A8K0UZV4"/>
<dbReference type="EMBL" id="JAEVFJ010000002">
    <property type="protein sequence ID" value="KAH8106961.1"/>
    <property type="molecule type" value="Genomic_DNA"/>
</dbReference>
<feature type="transmembrane region" description="Helical" evidence="6">
    <location>
        <begin position="296"/>
        <end position="313"/>
    </location>
</feature>
<feature type="transmembrane region" description="Helical" evidence="6">
    <location>
        <begin position="516"/>
        <end position="533"/>
    </location>
</feature>
<feature type="region of interest" description="Disordered" evidence="5">
    <location>
        <begin position="1"/>
        <end position="48"/>
    </location>
</feature>
<keyword evidence="3 6" id="KW-1133">Transmembrane helix</keyword>
<keyword evidence="8" id="KW-1185">Reference proteome</keyword>
<evidence type="ECO:0000256" key="5">
    <source>
        <dbReference type="SAM" id="MobiDB-lite"/>
    </source>
</evidence>
<dbReference type="PANTHER" id="PTHR11785:SF512">
    <property type="entry name" value="SOBREMESA, ISOFORM B"/>
    <property type="match status" value="1"/>
</dbReference>
<feature type="transmembrane region" description="Helical" evidence="6">
    <location>
        <begin position="490"/>
        <end position="510"/>
    </location>
</feature>
<feature type="transmembrane region" description="Helical" evidence="6">
    <location>
        <begin position="225"/>
        <end position="245"/>
    </location>
</feature>
<organism evidence="7 8">
    <name type="scientific">Cristinia sonorae</name>
    <dbReference type="NCBI Taxonomy" id="1940300"/>
    <lineage>
        <taxon>Eukaryota</taxon>
        <taxon>Fungi</taxon>
        <taxon>Dikarya</taxon>
        <taxon>Basidiomycota</taxon>
        <taxon>Agaricomycotina</taxon>
        <taxon>Agaricomycetes</taxon>
        <taxon>Agaricomycetidae</taxon>
        <taxon>Agaricales</taxon>
        <taxon>Pleurotineae</taxon>
        <taxon>Stephanosporaceae</taxon>
        <taxon>Cristinia</taxon>
    </lineage>
</organism>
<dbReference type="OrthoDB" id="5982228at2759"/>
<dbReference type="Pfam" id="PF13520">
    <property type="entry name" value="AA_permease_2"/>
    <property type="match status" value="1"/>
</dbReference>
<feature type="transmembrane region" description="Helical" evidence="6">
    <location>
        <begin position="334"/>
        <end position="355"/>
    </location>
</feature>
<reference evidence="7" key="1">
    <citation type="journal article" date="2021" name="New Phytol.">
        <title>Evolutionary innovations through gain and loss of genes in the ectomycorrhizal Boletales.</title>
        <authorList>
            <person name="Wu G."/>
            <person name="Miyauchi S."/>
            <person name="Morin E."/>
            <person name="Kuo A."/>
            <person name="Drula E."/>
            <person name="Varga T."/>
            <person name="Kohler A."/>
            <person name="Feng B."/>
            <person name="Cao Y."/>
            <person name="Lipzen A."/>
            <person name="Daum C."/>
            <person name="Hundley H."/>
            <person name="Pangilinan J."/>
            <person name="Johnson J."/>
            <person name="Barry K."/>
            <person name="LaButti K."/>
            <person name="Ng V."/>
            <person name="Ahrendt S."/>
            <person name="Min B."/>
            <person name="Choi I.G."/>
            <person name="Park H."/>
            <person name="Plett J.M."/>
            <person name="Magnuson J."/>
            <person name="Spatafora J.W."/>
            <person name="Nagy L.G."/>
            <person name="Henrissat B."/>
            <person name="Grigoriev I.V."/>
            <person name="Yang Z.L."/>
            <person name="Xu J."/>
            <person name="Martin F.M."/>
        </authorList>
    </citation>
    <scope>NUCLEOTIDE SEQUENCE</scope>
    <source>
        <strain evidence="7">KKN 215</strain>
    </source>
</reference>
<feature type="transmembrane region" description="Helical" evidence="6">
    <location>
        <begin position="457"/>
        <end position="478"/>
    </location>
</feature>
<dbReference type="GO" id="GO:0015179">
    <property type="term" value="F:L-amino acid transmembrane transporter activity"/>
    <property type="evidence" value="ECO:0007669"/>
    <property type="project" value="TreeGrafter"/>
</dbReference>
<dbReference type="FunFam" id="1.20.1740.10:FF:000042">
    <property type="entry name" value="Similar to amino acid transporter"/>
    <property type="match status" value="1"/>
</dbReference>
<dbReference type="PANTHER" id="PTHR11785">
    <property type="entry name" value="AMINO ACID TRANSPORTER"/>
    <property type="match status" value="1"/>
</dbReference>
<dbReference type="InterPro" id="IPR050598">
    <property type="entry name" value="AminoAcid_Transporter"/>
</dbReference>
<evidence type="ECO:0000313" key="7">
    <source>
        <dbReference type="EMBL" id="KAH8106961.1"/>
    </source>
</evidence>
<feature type="transmembrane region" description="Helical" evidence="6">
    <location>
        <begin position="180"/>
        <end position="205"/>
    </location>
</feature>
<name>A0A8K0UZV4_9AGAR</name>
<protein>
    <submittedName>
        <fullName evidence="7">L-methionine transporter</fullName>
    </submittedName>
</protein>
<dbReference type="GO" id="GO:0016020">
    <property type="term" value="C:membrane"/>
    <property type="evidence" value="ECO:0007669"/>
    <property type="project" value="UniProtKB-SubCell"/>
</dbReference>
<dbReference type="Proteomes" id="UP000813824">
    <property type="component" value="Unassembled WGS sequence"/>
</dbReference>
<keyword evidence="2 6" id="KW-0812">Transmembrane</keyword>
<dbReference type="Gene3D" id="1.20.1740.10">
    <property type="entry name" value="Amino acid/polyamine transporter I"/>
    <property type="match status" value="1"/>
</dbReference>
<comment type="subcellular location">
    <subcellularLocation>
        <location evidence="1">Membrane</location>
        <topology evidence="1">Multi-pass membrane protein</topology>
    </subcellularLocation>
</comment>
<evidence type="ECO:0000313" key="8">
    <source>
        <dbReference type="Proteomes" id="UP000813824"/>
    </source>
</evidence>
<feature type="transmembrane region" description="Helical" evidence="6">
    <location>
        <begin position="375"/>
        <end position="396"/>
    </location>
</feature>
<evidence type="ECO:0000256" key="4">
    <source>
        <dbReference type="ARBA" id="ARBA00023136"/>
    </source>
</evidence>
<feature type="transmembrane region" description="Helical" evidence="6">
    <location>
        <begin position="252"/>
        <end position="276"/>
    </location>
</feature>
<proteinExistence type="predicted"/>
<keyword evidence="4 6" id="KW-0472">Membrane</keyword>
<dbReference type="InterPro" id="IPR002293">
    <property type="entry name" value="AA/rel_permease1"/>
</dbReference>